<dbReference type="InterPro" id="IPR045851">
    <property type="entry name" value="AMP-bd_C_sf"/>
</dbReference>
<dbReference type="EMBL" id="JAODUP010000385">
    <property type="protein sequence ID" value="KAK2150865.1"/>
    <property type="molecule type" value="Genomic_DNA"/>
</dbReference>
<evidence type="ECO:0000313" key="2">
    <source>
        <dbReference type="EMBL" id="KAK2150865.1"/>
    </source>
</evidence>
<dbReference type="Proteomes" id="UP001208570">
    <property type="component" value="Unassembled WGS sequence"/>
</dbReference>
<feature type="domain" description="AMP-binding enzyme C-terminal" evidence="1">
    <location>
        <begin position="29"/>
        <end position="104"/>
    </location>
</feature>
<keyword evidence="3" id="KW-1185">Reference proteome</keyword>
<sequence length="121" mass="13831">MNDEGLIQVNGREKNVISKGIIKIYPKVIEDILLNHPKVDEVGVIGVPDPRLFQEVCACVVPKSKTQLTVKELEEFVTSRMIDESFSPKYYIFLDSLPRGKMGKTDRFNLMRKAIEDLSIY</sequence>
<dbReference type="Pfam" id="PF13193">
    <property type="entry name" value="AMP-binding_C"/>
    <property type="match status" value="1"/>
</dbReference>
<dbReference type="Gene3D" id="3.30.300.30">
    <property type="match status" value="1"/>
</dbReference>
<name>A0AAD9MZ68_9ANNE</name>
<accession>A0AAD9MZ68</accession>
<evidence type="ECO:0000259" key="1">
    <source>
        <dbReference type="Pfam" id="PF13193"/>
    </source>
</evidence>
<evidence type="ECO:0000313" key="3">
    <source>
        <dbReference type="Proteomes" id="UP001208570"/>
    </source>
</evidence>
<dbReference type="InterPro" id="IPR025110">
    <property type="entry name" value="AMP-bd_C"/>
</dbReference>
<organism evidence="2 3">
    <name type="scientific">Paralvinella palmiformis</name>
    <dbReference type="NCBI Taxonomy" id="53620"/>
    <lineage>
        <taxon>Eukaryota</taxon>
        <taxon>Metazoa</taxon>
        <taxon>Spiralia</taxon>
        <taxon>Lophotrochozoa</taxon>
        <taxon>Annelida</taxon>
        <taxon>Polychaeta</taxon>
        <taxon>Sedentaria</taxon>
        <taxon>Canalipalpata</taxon>
        <taxon>Terebellida</taxon>
        <taxon>Terebelliformia</taxon>
        <taxon>Alvinellidae</taxon>
        <taxon>Paralvinella</taxon>
    </lineage>
</organism>
<dbReference type="PANTHER" id="PTHR42814:SF3">
    <property type="entry name" value="BETA-N-ACETYLHEXOSAMINIDASE"/>
    <property type="match status" value="1"/>
</dbReference>
<dbReference type="PANTHER" id="PTHR42814">
    <property type="entry name" value="AMP-BINDING DOMAIN-CONTAINING PROTEIN"/>
    <property type="match status" value="1"/>
</dbReference>
<gene>
    <name evidence="2" type="ORF">LSH36_385g02068</name>
</gene>
<proteinExistence type="predicted"/>
<reference evidence="2" key="1">
    <citation type="journal article" date="2023" name="Mol. Biol. Evol.">
        <title>Third-Generation Sequencing Reveals the Adaptive Role of the Epigenome in Three Deep-Sea Polychaetes.</title>
        <authorList>
            <person name="Perez M."/>
            <person name="Aroh O."/>
            <person name="Sun Y."/>
            <person name="Lan Y."/>
            <person name="Juniper S.K."/>
            <person name="Young C.R."/>
            <person name="Angers B."/>
            <person name="Qian P.Y."/>
        </authorList>
    </citation>
    <scope>NUCLEOTIDE SEQUENCE</scope>
    <source>
        <strain evidence="2">P08H-3</strain>
    </source>
</reference>
<dbReference type="SUPFAM" id="SSF56801">
    <property type="entry name" value="Acetyl-CoA synthetase-like"/>
    <property type="match status" value="1"/>
</dbReference>
<protein>
    <recommendedName>
        <fullName evidence="1">AMP-binding enzyme C-terminal domain-containing protein</fullName>
    </recommendedName>
</protein>
<comment type="caution">
    <text evidence="2">The sequence shown here is derived from an EMBL/GenBank/DDBJ whole genome shotgun (WGS) entry which is preliminary data.</text>
</comment>
<dbReference type="AlphaFoldDB" id="A0AAD9MZ68"/>